<gene>
    <name evidence="2" type="ORF">GGR43_002433</name>
</gene>
<protein>
    <submittedName>
        <fullName evidence="2">Uncharacterized protein</fullName>
    </submittedName>
</protein>
<proteinExistence type="predicted"/>
<name>A0A7W6BMS9_9SPHN</name>
<reference evidence="2 3" key="1">
    <citation type="submission" date="2020-08" db="EMBL/GenBank/DDBJ databases">
        <title>Genomic Encyclopedia of Type Strains, Phase IV (KMG-IV): sequencing the most valuable type-strain genomes for metagenomic binning, comparative biology and taxonomic classification.</title>
        <authorList>
            <person name="Goeker M."/>
        </authorList>
    </citation>
    <scope>NUCLEOTIDE SEQUENCE [LARGE SCALE GENOMIC DNA]</scope>
    <source>
        <strain evidence="2 3">DSM 26189</strain>
    </source>
</reference>
<dbReference type="Proteomes" id="UP000571950">
    <property type="component" value="Unassembled WGS sequence"/>
</dbReference>
<keyword evidence="1" id="KW-1133">Transmembrane helix</keyword>
<keyword evidence="1" id="KW-0812">Transmembrane</keyword>
<feature type="transmembrane region" description="Helical" evidence="1">
    <location>
        <begin position="6"/>
        <end position="23"/>
    </location>
</feature>
<dbReference type="EMBL" id="JACIDT010000008">
    <property type="protein sequence ID" value="MBB3926710.1"/>
    <property type="molecule type" value="Genomic_DNA"/>
</dbReference>
<dbReference type="AlphaFoldDB" id="A0A7W6BMS9"/>
<organism evidence="2 3">
    <name type="scientific">Sphingobium jiangsuense</name>
    <dbReference type="NCBI Taxonomy" id="870476"/>
    <lineage>
        <taxon>Bacteria</taxon>
        <taxon>Pseudomonadati</taxon>
        <taxon>Pseudomonadota</taxon>
        <taxon>Alphaproteobacteria</taxon>
        <taxon>Sphingomonadales</taxon>
        <taxon>Sphingomonadaceae</taxon>
        <taxon>Sphingobium</taxon>
    </lineage>
</organism>
<sequence>MKADLISLQALIVAAAILGVVFGRRAFFSWRQRVAARRAGGGFDRPVD</sequence>
<accession>A0A7W6BMS9</accession>
<dbReference type="RefSeq" id="WP_188072224.1">
    <property type="nucleotide sequence ID" value="NZ_BSPS01000114.1"/>
</dbReference>
<evidence type="ECO:0000256" key="1">
    <source>
        <dbReference type="SAM" id="Phobius"/>
    </source>
</evidence>
<evidence type="ECO:0000313" key="3">
    <source>
        <dbReference type="Proteomes" id="UP000571950"/>
    </source>
</evidence>
<evidence type="ECO:0000313" key="2">
    <source>
        <dbReference type="EMBL" id="MBB3926710.1"/>
    </source>
</evidence>
<keyword evidence="1" id="KW-0472">Membrane</keyword>
<keyword evidence="3" id="KW-1185">Reference proteome</keyword>
<comment type="caution">
    <text evidence="2">The sequence shown here is derived from an EMBL/GenBank/DDBJ whole genome shotgun (WGS) entry which is preliminary data.</text>
</comment>